<feature type="binding site" evidence="5">
    <location>
        <position position="229"/>
    </location>
    <ligand>
        <name>heme c</name>
        <dbReference type="ChEBI" id="CHEBI:61717"/>
        <label>3</label>
        <note>covalent</note>
    </ligand>
</feature>
<feature type="binding site" evidence="5 6">
    <location>
        <position position="115"/>
    </location>
    <ligand>
        <name>heme c</name>
        <dbReference type="ChEBI" id="CHEBI:61717"/>
        <label>7</label>
        <note>axial binding residue</note>
    </ligand>
    <ligandPart>
        <name>Fe</name>
        <dbReference type="ChEBI" id="CHEBI:18248"/>
    </ligandPart>
</feature>
<dbReference type="SUPFAM" id="SSF48695">
    <property type="entry name" value="Multiheme cytochromes"/>
    <property type="match status" value="2"/>
</dbReference>
<dbReference type="InterPro" id="IPR013783">
    <property type="entry name" value="Ig-like_fold"/>
</dbReference>
<feature type="binding site" evidence="6">
    <location>
        <position position="151"/>
    </location>
    <ligand>
        <name>heme c</name>
        <dbReference type="ChEBI" id="CHEBI:61717"/>
        <label>8</label>
        <note>covalent</note>
    </ligand>
</feature>
<dbReference type="PATRIC" id="fig|243231.5.peg.2112"/>
<dbReference type="RefSeq" id="WP_010942718.1">
    <property type="nucleotide sequence ID" value="NC_002939.5"/>
</dbReference>
<feature type="binding site" evidence="5">
    <location>
        <position position="178"/>
    </location>
    <ligand>
        <name>heme c</name>
        <dbReference type="ChEBI" id="CHEBI:61717"/>
        <label>2</label>
        <note>covalent</note>
    </ligand>
</feature>
<dbReference type="Gene3D" id="2.60.40.10">
    <property type="entry name" value="Immunoglobulins"/>
    <property type="match status" value="1"/>
</dbReference>
<dbReference type="EMDB" id="EMD-23481"/>
<evidence type="ECO:0000313" key="4">
    <source>
        <dbReference type="Proteomes" id="UP000000577"/>
    </source>
</evidence>
<organism evidence="3 4">
    <name type="scientific">Geobacter sulfurreducens (strain ATCC 51573 / DSM 12127 / PCA)</name>
    <dbReference type="NCBI Taxonomy" id="243231"/>
    <lineage>
        <taxon>Bacteria</taxon>
        <taxon>Pseudomonadati</taxon>
        <taxon>Thermodesulfobacteriota</taxon>
        <taxon>Desulfuromonadia</taxon>
        <taxon>Geobacterales</taxon>
        <taxon>Geobacteraceae</taxon>
        <taxon>Geobacter</taxon>
    </lineage>
</organism>
<evidence type="ECO:0000259" key="2">
    <source>
        <dbReference type="Pfam" id="PF01833"/>
    </source>
</evidence>
<feature type="binding site" evidence="6">
    <location>
        <position position="265"/>
    </location>
    <ligand>
        <name>heme c</name>
        <dbReference type="ChEBI" id="CHEBI:61717"/>
        <label>1</label>
        <note>axial binding residue</note>
    </ligand>
    <ligandPart>
        <name>Fe</name>
        <dbReference type="ChEBI" id="CHEBI:18248"/>
    </ligandPart>
</feature>
<keyword evidence="5 6" id="KW-0408">Iron</keyword>
<feature type="binding site" evidence="5">
    <location>
        <position position="121"/>
    </location>
    <ligand>
        <name>heme c</name>
        <dbReference type="ChEBI" id="CHEBI:61717"/>
        <label>4</label>
        <note>axial binding residue</note>
    </ligand>
    <ligandPart>
        <name>Fe</name>
        <dbReference type="ChEBI" id="CHEBI:18248"/>
    </ligandPart>
</feature>
<feature type="binding site" evidence="5">
    <location>
        <position position="217"/>
    </location>
    <ligand>
        <name>heme c</name>
        <dbReference type="ChEBI" id="CHEBI:61717"/>
        <label>12</label>
        <note>covalent</note>
    </ligand>
</feature>
<feature type="binding site" evidence="5">
    <location>
        <position position="265"/>
    </location>
    <ligand>
        <name>heme c</name>
        <dbReference type="ChEBI" id="CHEBI:61717"/>
        <label>2</label>
        <note>axial binding residue</note>
    </ligand>
    <ligandPart>
        <name>Fe</name>
        <dbReference type="ChEBI" id="CHEBI:18248"/>
    </ligandPart>
</feature>
<feature type="binding site" evidence="6">
    <location>
        <position position="178"/>
    </location>
    <ligand>
        <name>heme c</name>
        <dbReference type="ChEBI" id="CHEBI:61717"/>
        <label>1</label>
        <note>covalent</note>
    </ligand>
</feature>
<feature type="signal peptide" evidence="1">
    <location>
        <begin position="1"/>
        <end position="24"/>
    </location>
</feature>
<feature type="binding site" evidence="5">
    <location>
        <position position="135"/>
    </location>
    <ligand>
        <name>heme c</name>
        <dbReference type="ChEBI" id="CHEBI:61717"/>
        <label>3</label>
    </ligand>
</feature>
<dbReference type="SUPFAM" id="SSF81296">
    <property type="entry name" value="E set domains"/>
    <property type="match status" value="1"/>
</dbReference>
<feature type="binding site" evidence="6">
    <location>
        <position position="182"/>
    </location>
    <ligand>
        <name>heme c</name>
        <dbReference type="ChEBI" id="CHEBI:61717"/>
        <label>1</label>
        <note>axial binding residue</note>
    </ligand>
    <ligandPart>
        <name>Fe</name>
        <dbReference type="ChEBI" id="CHEBI:18248"/>
    </ligandPart>
</feature>
<feature type="binding site" evidence="6">
    <location>
        <position position="207"/>
    </location>
    <ligand>
        <name>heme c</name>
        <dbReference type="ChEBI" id="CHEBI:61717"/>
        <label>12</label>
        <note>covalent</note>
    </ligand>
    <ligandPart>
        <name>Fe</name>
        <dbReference type="ChEBI" id="CHEBI:18248"/>
    </ligandPart>
</feature>
<dbReference type="Proteomes" id="UP000000577">
    <property type="component" value="Chromosome"/>
</dbReference>
<dbReference type="HOGENOM" id="CLU_577171_0_0_7"/>
<reference evidence="3 4" key="1">
    <citation type="journal article" date="2003" name="Science">
        <title>Genome of Geobacter sulfurreducens: metal reduction in subsurface environments.</title>
        <authorList>
            <person name="Methe B.A."/>
            <person name="Nelson K.E."/>
            <person name="Eisen J.A."/>
            <person name="Paulsen I.T."/>
            <person name="Nelson W."/>
            <person name="Heidelberg J.F."/>
            <person name="Wu D."/>
            <person name="Wu M."/>
            <person name="Ward N."/>
            <person name="Beanan M.J."/>
            <person name="Dodson R.J."/>
            <person name="Madupu R."/>
            <person name="Brinkac L.M."/>
            <person name="Daugherty S.C."/>
            <person name="DeBoy R.T."/>
            <person name="Durkin A.S."/>
            <person name="Gwinn M."/>
            <person name="Kolonay J.F."/>
            <person name="Sullivan S.A."/>
            <person name="Haft D.H."/>
            <person name="Selengut J."/>
            <person name="Davidsen T.M."/>
            <person name="Zafar N."/>
            <person name="White O."/>
            <person name="Tran B."/>
            <person name="Romero C."/>
            <person name="Forberger H.A."/>
            <person name="Weidman J."/>
            <person name="Khouri H."/>
            <person name="Feldblyum T.V."/>
            <person name="Utterback T.R."/>
            <person name="Van Aken S.E."/>
            <person name="Lovley D.R."/>
            <person name="Fraser C.M."/>
        </authorList>
    </citation>
    <scope>NUCLEOTIDE SEQUENCE [LARGE SCALE GENOMIC DNA]</scope>
    <source>
        <strain evidence="4">ATCC 51573 / DSM 12127 / PCA</strain>
    </source>
</reference>
<dbReference type="EMDB" id="EMD-27266"/>
<feature type="binding site" evidence="5 6">
    <location>
        <position position="64"/>
    </location>
    <ligand>
        <name>heme c</name>
        <dbReference type="ChEBI" id="CHEBI:61717"/>
        <label>7</label>
        <note>axial binding residue</note>
    </ligand>
    <ligandPart>
        <name>Fe</name>
        <dbReference type="ChEBI" id="CHEBI:18248"/>
    </ligandPart>
</feature>
<evidence type="ECO:0000313" key="3">
    <source>
        <dbReference type="EMBL" id="AAR35452.1"/>
    </source>
</evidence>
<feature type="chain" id="PRO_5004284953" evidence="1">
    <location>
        <begin position="25"/>
        <end position="473"/>
    </location>
</feature>
<sequence length="473" mass="49379">MKKKVLIGASLAAVVLTGAAMVGAAVPPPPVNQFLGIYDTKFPNLTKADCLECHVSDTVLVQQHHALINTVTPPASCINTSGTVPPTLATGCHVMVPDGSGGFTFQDFRNCFNCHTQTPHHTSPAAVAKDCKYCHGNFIDNPLDGHYIPTYSASSVTPMPSGRSVTATDGNVVIVQGCEACHQAAPNAIDPKTNTVRPIFSNQDTHHGTGITDCNLCHNTSSNVPIRQCEVCHGVNSLHNIQKDSPNAANLGTVKPGLEDLGWGHIGNNWDCQGCHWSWFGNSSPYTNATVPAINGQSSYTVTAGKEAVLTIVGSSFVNVGPDGVTTYQPTVALVSGSTSLTLTPFSVTESEIKVSVPALVEGVYELRITKANKVSNLAKLTVAPARIIASATLATGKTLTITGTGFGPAPSSEYDAGIGVYAGTTQANVISWSDTKVVATSPDFATNGYVTVKTINGPLSGKILAAPKKVKR</sequence>
<dbReference type="Pfam" id="PF01833">
    <property type="entry name" value="TIG"/>
    <property type="match status" value="1"/>
</dbReference>
<feature type="binding site" evidence="6">
    <location>
        <position position="92"/>
    </location>
    <ligand>
        <name>heme c</name>
        <dbReference type="ChEBI" id="CHEBI:61717"/>
        <label>8</label>
        <note>covalent</note>
    </ligand>
</feature>
<feature type="binding site" evidence="5">
    <location>
        <position position="36"/>
    </location>
    <ligand>
        <name>heme c</name>
        <dbReference type="ChEBI" id="CHEBI:61717"/>
        <label>2</label>
    </ligand>
</feature>
<feature type="binding site" evidence="5 6">
    <location>
        <position position="151"/>
    </location>
    <ligand>
        <name>heme c</name>
        <dbReference type="ChEBI" id="CHEBI:61717"/>
        <label>9</label>
    </ligand>
</feature>
<feature type="binding site" evidence="6">
    <location>
        <position position="65"/>
    </location>
    <ligand>
        <name>heme c</name>
        <dbReference type="ChEBI" id="CHEBI:61717"/>
        <label>8</label>
        <note>axial binding residue</note>
    </ligand>
    <ligandPart>
        <name>Fe</name>
        <dbReference type="ChEBI" id="CHEBI:18248"/>
    </ligandPart>
</feature>
<gene>
    <name evidence="3" type="primary">omcZ</name>
    <name evidence="3" type="ordered locus">GSU2076</name>
</gene>
<keyword evidence="4" id="KW-1185">Reference proteome</keyword>
<feature type="binding site" evidence="5">
    <location>
        <position position="233"/>
    </location>
    <ligand>
        <name>heme c</name>
        <dbReference type="ChEBI" id="CHEBI:61717"/>
        <label>3</label>
        <note>axial binding residue</note>
    </ligand>
    <ligandPart>
        <name>Fe</name>
        <dbReference type="ChEBI" id="CHEBI:18248"/>
    </ligandPart>
</feature>
<feature type="binding site" evidence="6">
    <location>
        <position position="121"/>
    </location>
    <ligand>
        <name>heme c</name>
        <dbReference type="ChEBI" id="CHEBI:61717"/>
        <label>10</label>
        <note>axial binding residue</note>
    </ligand>
    <ligandPart>
        <name>Fe</name>
        <dbReference type="ChEBI" id="CHEBI:18248"/>
    </ligandPart>
</feature>
<feature type="binding site" evidence="5">
    <location>
        <position position="182"/>
    </location>
    <ligand>
        <name>heme c</name>
        <dbReference type="ChEBI" id="CHEBI:61717"/>
        <label>2</label>
        <note>axial binding residue</note>
    </ligand>
    <ligandPart>
        <name>Fe</name>
        <dbReference type="ChEBI" id="CHEBI:18248"/>
    </ligandPart>
</feature>
<feature type="binding site" evidence="6">
    <location>
        <position position="229"/>
    </location>
    <ligand>
        <name>heme c</name>
        <dbReference type="ChEBI" id="CHEBI:61717"/>
        <label>11</label>
        <note>covalent</note>
    </ligand>
</feature>
<feature type="binding site" evidence="5">
    <location>
        <position position="53"/>
    </location>
    <ligand>
        <name>heme c</name>
        <dbReference type="ChEBI" id="CHEBI:61717"/>
        <label>5</label>
        <note>covalent</note>
    </ligand>
</feature>
<reference evidence="3 4" key="2">
    <citation type="journal article" date="2012" name="BMC Genomics">
        <title>Comparative genomic analysis of Geobacter sulfurreducens KN400, a strain with enhanced capacity for extracellular electron transfer and electricity production.</title>
        <authorList>
            <person name="Butler J.E."/>
            <person name="Young N.D."/>
            <person name="Aklujkar M."/>
            <person name="Lovley D.R."/>
        </authorList>
    </citation>
    <scope>NUCLEOTIDE SEQUENCE [LARGE SCALE GENOMIC DNA]</scope>
    <source>
        <strain evidence="4">ATCC 51573 / DSM 12127 / PCA</strain>
    </source>
</reference>
<feature type="binding site" evidence="5">
    <location>
        <position position="131"/>
    </location>
    <ligand>
        <name>heme c</name>
        <dbReference type="ChEBI" id="CHEBI:61717"/>
        <label>4</label>
        <note>covalent</note>
    </ligand>
</feature>
<feature type="binding site" evidence="5">
    <location>
        <position position="92"/>
    </location>
    <ligand>
        <name>heme c</name>
        <dbReference type="ChEBI" id="CHEBI:61717"/>
        <label>6</label>
        <note>covalent</note>
    </ligand>
</feature>
<feature type="domain" description="IPT/TIG" evidence="2">
    <location>
        <begin position="392"/>
        <end position="455"/>
    </location>
</feature>
<evidence type="ECO:0007829" key="6">
    <source>
        <dbReference type="PDB" id="8D9M"/>
    </source>
</evidence>
<feature type="binding site" evidence="6">
    <location>
        <position position="135"/>
    </location>
    <ligand>
        <name>heme c</name>
        <dbReference type="ChEBI" id="CHEBI:61717"/>
        <label>10</label>
        <note>axial binding residue</note>
    </ligand>
    <ligandPart>
        <name>Fe</name>
        <dbReference type="ChEBI" id="CHEBI:18248"/>
    </ligandPart>
</feature>
<feature type="binding site" evidence="5">
    <location>
        <position position="214"/>
    </location>
    <ligand>
        <name>heme c</name>
        <dbReference type="ChEBI" id="CHEBI:61717"/>
        <label>12</label>
        <note>covalent</note>
    </ligand>
</feature>
<keyword evidence="5 6" id="KW-0349">Heme</keyword>
<dbReference type="OrthoDB" id="5396708at2"/>
<reference evidence="5" key="4">
    <citation type="journal article" date="2023" name="Nat. Microbiol.">
        <title>Structure of Geobacter cytochrome OmcZ identifies mechanism of nanowire assembly and conductivity.</title>
        <authorList>
            <person name="Gu Y."/>
            <person name="Guberman-Pfeffer M.J."/>
            <person name="Srikanth V."/>
            <person name="Shen C."/>
            <person name="Giska F."/>
            <person name="Gupta K."/>
            <person name="Londer Y."/>
            <person name="Samatey F.A."/>
            <person name="Batista V.S."/>
            <person name="Malvankar N.S."/>
        </authorList>
    </citation>
    <scope>STRUCTURE BY ELECTRON MICROSCOPY (3.40 ANGSTROMS) OF 25-282 IN COMPLEX WITH HEME C</scope>
</reference>
<feature type="binding site" evidence="6">
    <location>
        <position position="232"/>
    </location>
    <ligand>
        <name>heme c</name>
        <dbReference type="ChEBI" id="CHEBI:61717"/>
        <label>11</label>
        <note>covalent</note>
    </ligand>
</feature>
<feature type="binding site" evidence="5">
    <location>
        <position position="65"/>
    </location>
    <ligand>
        <name>heme c</name>
        <dbReference type="ChEBI" id="CHEBI:61717"/>
        <label>6</label>
        <note>axial binding residue</note>
    </ligand>
    <ligandPart>
        <name>Fe</name>
        <dbReference type="ChEBI" id="CHEBI:18248"/>
    </ligandPart>
</feature>
<feature type="binding site" evidence="6">
    <location>
        <position position="134"/>
    </location>
    <ligand>
        <name>heme c</name>
        <dbReference type="ChEBI" id="CHEBI:61717"/>
        <label>10</label>
        <note>covalent</note>
    </ligand>
</feature>
<dbReference type="InterPro" id="IPR014756">
    <property type="entry name" value="Ig_E-set"/>
</dbReference>
<dbReference type="AlphaFoldDB" id="Q74BG5"/>
<feature type="binding site" evidence="6">
    <location>
        <position position="120"/>
    </location>
    <ligand>
        <name>heme c</name>
        <dbReference type="ChEBI" id="CHEBI:61717"/>
        <label>10</label>
    </ligand>
</feature>
<feature type="binding site" evidence="6">
    <location>
        <position position="35"/>
    </location>
    <ligand>
        <name>heme c</name>
        <dbReference type="ChEBI" id="CHEBI:61717"/>
        <label>1</label>
    </ligand>
</feature>
<accession>Q74BG5</accession>
<dbReference type="KEGG" id="gsu:GSU2076"/>
<feature type="binding site" evidence="5 6">
    <location>
        <position position="54"/>
    </location>
    <ligand>
        <name>heme c</name>
        <dbReference type="ChEBI" id="CHEBI:61717"/>
        <label>5</label>
        <note>axial binding residue</note>
    </ligand>
    <ligandPart>
        <name>Fe</name>
        <dbReference type="ChEBI" id="CHEBI:18248"/>
    </ligandPart>
</feature>
<dbReference type="InParanoid" id="Q74BG5"/>
<feature type="binding site" evidence="5">
    <location>
        <position position="147"/>
    </location>
    <ligand>
        <name>heme c</name>
        <dbReference type="ChEBI" id="CHEBI:61717"/>
        <label>9</label>
    </ligand>
</feature>
<reference evidence="6" key="3">
    <citation type="journal article" date="2022" name="Elife">
        <title>Structure of &lt;i&gt;Geobacter&lt;/i&gt; OmcZ filaments suggests extracellular cytochrome polymers evolved independently multiple times.</title>
        <authorList>
            <person name="Wang F."/>
            <person name="Chan C.H."/>
            <person name="Suciu V."/>
            <person name="Mustafa K."/>
            <person name="Ammend M."/>
            <person name="Si D."/>
            <person name="Hochbaum A.I."/>
            <person name="Egelman E.H."/>
            <person name="Bond D.R."/>
        </authorList>
    </citation>
    <scope>STRUCTURE BY ELECTRON MICROSCOPY (4.20 ANGSTROMS) IN COMPLEX WITH HEME C</scope>
</reference>
<feature type="binding site" evidence="6">
    <location>
        <position position="65"/>
    </location>
    <ligand>
        <name>heme c</name>
        <dbReference type="ChEBI" id="CHEBI:61717"/>
        <label>8</label>
        <note>covalent</note>
    </ligand>
    <ligandPart>
        <name>Fe</name>
        <dbReference type="ChEBI" id="CHEBI:18248"/>
    </ligandPart>
</feature>
<dbReference type="STRING" id="243231.GSU2076"/>
<feature type="binding site" evidence="5">
    <location>
        <position position="206"/>
    </location>
    <ligand>
        <name>heme c</name>
        <dbReference type="ChEBI" id="CHEBI:61717"/>
        <label>3</label>
        <note>axial binding residue</note>
    </ligand>
    <ligandPart>
        <name>Fe</name>
        <dbReference type="ChEBI" id="CHEBI:18248"/>
    </ligandPart>
</feature>
<feature type="binding site" evidence="6">
    <location>
        <position position="109"/>
    </location>
    <ligand>
        <name>heme c</name>
        <dbReference type="ChEBI" id="CHEBI:61717"/>
        <label>8</label>
    </ligand>
</feature>
<dbReference type="PDB" id="8D9M">
    <property type="method" value="EM"/>
    <property type="resolution" value="4.20 A"/>
    <property type="chains" value="A=1-473"/>
</dbReference>
<name>Q74BG5_GEOSL</name>
<feature type="binding site" evidence="5">
    <location>
        <position position="275"/>
    </location>
    <ligand>
        <name>heme c</name>
        <dbReference type="ChEBI" id="CHEBI:61717"/>
        <label>9</label>
        <note>covalent</note>
    </ligand>
</feature>
<feature type="binding site" evidence="5">
    <location>
        <position position="181"/>
    </location>
    <ligand>
        <name>heme c</name>
        <dbReference type="ChEBI" id="CHEBI:61717"/>
        <label>2</label>
        <note>covalent</note>
    </ligand>
</feature>
<feature type="binding site" evidence="5">
    <location>
        <position position="205"/>
    </location>
    <ligand>
        <name>heme c</name>
        <dbReference type="ChEBI" id="CHEBI:61717"/>
        <label>4</label>
    </ligand>
</feature>
<dbReference type="InterPro" id="IPR036280">
    <property type="entry name" value="Multihaem_cyt_sf"/>
</dbReference>
<feature type="binding site" evidence="5">
    <location>
        <position position="38"/>
    </location>
    <ligand>
        <name>heme c</name>
        <dbReference type="ChEBI" id="CHEBI:61717"/>
        <label>4</label>
    </ligand>
</feature>
<keyword evidence="5 6" id="KW-0002">3D-structure</keyword>
<feature type="binding site" evidence="5 6">
    <location>
        <position position="114"/>
    </location>
    <ligand>
        <name>heme c</name>
        <dbReference type="ChEBI" id="CHEBI:61717"/>
        <label>7</label>
        <note>covalent</note>
    </ligand>
</feature>
<dbReference type="InterPro" id="IPR002909">
    <property type="entry name" value="IPT_dom"/>
</dbReference>
<feature type="binding site" evidence="5 6">
    <location>
        <position position="227"/>
    </location>
    <ligand>
        <name>heme c</name>
        <dbReference type="ChEBI" id="CHEBI:61717"/>
        <label>9</label>
    </ligand>
</feature>
<feature type="binding site" evidence="5 6">
    <location>
        <position position="207"/>
    </location>
    <ligand>
        <name>heme c</name>
        <dbReference type="ChEBI" id="CHEBI:61717"/>
        <label>12</label>
        <note>axial binding residue</note>
    </ligand>
    <ligandPart>
        <name>Fe</name>
        <dbReference type="ChEBI" id="CHEBI:18248"/>
    </ligandPart>
</feature>
<dbReference type="Gene3D" id="3.90.10.10">
    <property type="entry name" value="Cytochrome C3"/>
    <property type="match status" value="1"/>
</dbReference>
<keyword evidence="1" id="KW-0732">Signal</keyword>
<feature type="binding site" evidence="5 6">
    <location>
        <position position="276"/>
    </location>
    <ligand>
        <name>heme c</name>
        <dbReference type="ChEBI" id="CHEBI:61717"/>
        <label>9</label>
        <note>axial binding residue</note>
    </ligand>
    <ligandPart>
        <name>Fe</name>
        <dbReference type="ChEBI" id="CHEBI:18248"/>
    </ligandPart>
</feature>
<feature type="binding site" evidence="6">
    <location>
        <position position="233"/>
    </location>
    <ligand>
        <name>heme c</name>
        <dbReference type="ChEBI" id="CHEBI:61717"/>
        <label>11</label>
        <note>axial binding residue</note>
    </ligand>
    <ligandPart>
        <name>Fe</name>
        <dbReference type="ChEBI" id="CHEBI:18248"/>
    </ligandPart>
</feature>
<proteinExistence type="evidence at protein level"/>
<protein>
    <submittedName>
        <fullName evidence="3">Cytochrome c</fullName>
    </submittedName>
</protein>
<dbReference type="EnsemblBacteria" id="AAR35452">
    <property type="protein sequence ID" value="AAR35452"/>
    <property type="gene ID" value="GSU2076"/>
</dbReference>
<feature type="binding site" evidence="5 6">
    <location>
        <position position="218"/>
    </location>
    <ligand>
        <name>heme c</name>
        <dbReference type="ChEBI" id="CHEBI:61717"/>
        <label>12</label>
        <note>axial binding residue</note>
    </ligand>
    <ligandPart>
        <name>Fe</name>
        <dbReference type="ChEBI" id="CHEBI:18248"/>
    </ligandPart>
</feature>
<keyword evidence="5 6" id="KW-0479">Metal-binding</keyword>
<dbReference type="PDB" id="7LQ5">
    <property type="method" value="EM"/>
    <property type="resolution" value="3.40 A"/>
    <property type="chains" value="A/B/C=25-282"/>
</dbReference>
<feature type="binding site" evidence="5 6">
    <location>
        <position position="239"/>
    </location>
    <ligand>
        <name>heme c</name>
        <dbReference type="ChEBI" id="CHEBI:61717"/>
        <label>9</label>
        <note>axial binding residue</note>
    </ligand>
    <ligandPart>
        <name>Fe</name>
        <dbReference type="ChEBI" id="CHEBI:18248"/>
    </ligandPart>
</feature>
<feature type="binding site" evidence="6">
    <location>
        <position position="118"/>
    </location>
    <ligand>
        <name>heme c</name>
        <dbReference type="ChEBI" id="CHEBI:61717"/>
        <label>10</label>
    </ligand>
</feature>
<feature type="binding site" evidence="6">
    <location>
        <position position="93"/>
    </location>
    <ligand>
        <name>heme c</name>
        <dbReference type="ChEBI" id="CHEBI:61717"/>
        <label>8</label>
        <note>axial binding residue</note>
    </ligand>
    <ligandPart>
        <name>Fe</name>
        <dbReference type="ChEBI" id="CHEBI:18248"/>
    </ligandPart>
</feature>
<evidence type="ECO:0000256" key="1">
    <source>
        <dbReference type="SAM" id="SignalP"/>
    </source>
</evidence>
<feature type="binding site" evidence="6">
    <location>
        <position position="206"/>
    </location>
    <ligand>
        <name>heme c</name>
        <dbReference type="ChEBI" id="CHEBI:61717"/>
        <label>11</label>
        <note>axial binding residue</note>
    </ligand>
    <ligandPart>
        <name>Fe</name>
        <dbReference type="ChEBI" id="CHEBI:18248"/>
    </ligandPart>
</feature>
<feature type="binding site" evidence="5">
    <location>
        <position position="111"/>
    </location>
    <ligand>
        <name>heme c</name>
        <dbReference type="ChEBI" id="CHEBI:61717"/>
        <label>7</label>
        <note>covalent</note>
    </ligand>
</feature>
<feature type="binding site" evidence="5">
    <location>
        <position position="77"/>
    </location>
    <ligand>
        <name>heme c</name>
        <dbReference type="ChEBI" id="CHEBI:61717"/>
        <label>6</label>
        <note>covalent</note>
    </ligand>
</feature>
<feature type="binding site" evidence="5">
    <location>
        <position position="232"/>
    </location>
    <ligand>
        <name>heme c</name>
        <dbReference type="ChEBI" id="CHEBI:61717"/>
        <label>3</label>
        <note>covalent</note>
    </ligand>
</feature>
<feature type="binding site" evidence="5">
    <location>
        <position position="93"/>
    </location>
    <ligand>
        <name>heme c</name>
        <dbReference type="ChEBI" id="CHEBI:61717"/>
        <label>6</label>
        <note>axial binding residue</note>
    </ligand>
    <ligandPart>
        <name>Fe</name>
        <dbReference type="ChEBI" id="CHEBI:18248"/>
    </ligandPart>
</feature>
<feature type="binding site" evidence="5">
    <location>
        <position position="109"/>
    </location>
    <ligand>
        <name>heme c</name>
        <dbReference type="ChEBI" id="CHEBI:61717"/>
        <label>6</label>
    </ligand>
</feature>
<dbReference type="EMBL" id="AE017180">
    <property type="protein sequence ID" value="AAR35452.1"/>
    <property type="molecule type" value="Genomic_DNA"/>
</dbReference>
<evidence type="ECO:0007829" key="5">
    <source>
        <dbReference type="PDB" id="7LQ5"/>
    </source>
</evidence>
<feature type="binding site" evidence="5">
    <location>
        <position position="134"/>
    </location>
    <ligand>
        <name>heme c</name>
        <dbReference type="ChEBI" id="CHEBI:61717"/>
        <label>4</label>
        <note>covalent</note>
    </ligand>
</feature>
<feature type="binding site" evidence="6">
    <location>
        <position position="181"/>
    </location>
    <ligand>
        <name>heme c</name>
        <dbReference type="ChEBI" id="CHEBI:61717"/>
        <label>1</label>
        <note>covalent</note>
    </ligand>
</feature>
<dbReference type="SMR" id="Q74BG5"/>
<feature type="binding site" evidence="5">
    <location>
        <position position="135"/>
    </location>
    <ligand>
        <name>heme c</name>
        <dbReference type="ChEBI" id="CHEBI:61717"/>
        <label>4</label>
        <note>axial binding residue</note>
    </ligand>
    <ligandPart>
        <name>Fe</name>
        <dbReference type="ChEBI" id="CHEBI:18248"/>
    </ligandPart>
</feature>
<feature type="binding site" evidence="5 6">
    <location>
        <position position="120"/>
    </location>
    <ligand>
        <name>heme c</name>
        <dbReference type="ChEBI" id="CHEBI:61717"/>
        <label>5</label>
        <note>axial binding residue</note>
    </ligand>
    <ligandPart>
        <name>Fe</name>
        <dbReference type="ChEBI" id="CHEBI:18248"/>
    </ligandPart>
</feature>
<feature type="binding site" evidence="5">
    <location>
        <position position="50"/>
    </location>
    <ligand>
        <name>heme c</name>
        <dbReference type="ChEBI" id="CHEBI:61717"/>
        <label>5</label>
        <note>covalent</note>
    </ligand>
</feature>
<feature type="binding site" evidence="6">
    <location>
        <position position="276"/>
    </location>
    <ligand>
        <name>heme c</name>
        <dbReference type="ChEBI" id="CHEBI:61717"/>
        <label>9</label>
        <note>covalent</note>
    </ligand>
    <ligandPart>
        <name>Fe</name>
        <dbReference type="ChEBI" id="CHEBI:18248"/>
    </ligandPart>
</feature>